<dbReference type="InterPro" id="IPR027417">
    <property type="entry name" value="P-loop_NTPase"/>
</dbReference>
<comment type="caution">
    <text evidence="1">The sequence shown here is derived from an EMBL/GenBank/DDBJ whole genome shotgun (WGS) entry which is preliminary data.</text>
</comment>
<keyword evidence="1" id="KW-0547">Nucleotide-binding</keyword>
<dbReference type="Gene3D" id="3.40.50.300">
    <property type="entry name" value="P-loop containing nucleotide triphosphate hydrolases"/>
    <property type="match status" value="1"/>
</dbReference>
<dbReference type="EMBL" id="JBBMFM010000019">
    <property type="protein sequence ID" value="MEQ2424818.1"/>
    <property type="molecule type" value="Genomic_DNA"/>
</dbReference>
<dbReference type="SUPFAM" id="SSF52540">
    <property type="entry name" value="P-loop containing nucleoside triphosphate hydrolases"/>
    <property type="match status" value="1"/>
</dbReference>
<dbReference type="PANTHER" id="PTHR40396">
    <property type="entry name" value="ATPASE-LIKE PROTEIN"/>
    <property type="match status" value="1"/>
</dbReference>
<accession>A0ABV1D513</accession>
<dbReference type="RefSeq" id="WP_008719660.1">
    <property type="nucleotide sequence ID" value="NZ_JAJFEB010000006.1"/>
</dbReference>
<proteinExistence type="predicted"/>
<organism evidence="1 2">
    <name type="scientific">Enterocloster hominis</name>
    <name type="common">ex Hitch et al. 2024</name>
    <dbReference type="NCBI Taxonomy" id="1917870"/>
    <lineage>
        <taxon>Bacteria</taxon>
        <taxon>Bacillati</taxon>
        <taxon>Bacillota</taxon>
        <taxon>Clostridia</taxon>
        <taxon>Lachnospirales</taxon>
        <taxon>Lachnospiraceae</taxon>
        <taxon>Enterocloster</taxon>
    </lineage>
</organism>
<evidence type="ECO:0000313" key="2">
    <source>
        <dbReference type="Proteomes" id="UP001454086"/>
    </source>
</evidence>
<protein>
    <submittedName>
        <fullName evidence="1">ATP-binding protein</fullName>
    </submittedName>
</protein>
<dbReference type="PANTHER" id="PTHR40396:SF1">
    <property type="entry name" value="ATPASE AAA-TYPE CORE DOMAIN-CONTAINING PROTEIN"/>
    <property type="match status" value="1"/>
</dbReference>
<sequence>MLISYKFKNFCSFCNEAEFDLLAPGNKVKNRYPDNYIETEAGYDVLKTAVVIGENAGGKTNFINSISFLKSLFENNKSKHSYRALININNLPSACPAQCDTKQEFNIHMIGGSGAIYHYDLQIDEFSIVQEKLTYRCTKSGQEKLIVSAKRNEMKREEGKGSIAVSFGLDTENCDKEVKRIIEQASFAKGDIGLFVSKLAILGDVHALEFVDWVNNKLIVESKNYNYYLYKNIQNEEDDLRIIKDSRFLEILRMVDYSICGVEIDDEKPFRKSKIIRKMKSGEDFARELNMDSGGVGEFFAWAVQLFRVVYEDKIIFADEMDRVINPVLAERMVAFINGKKHKGQFIFSTHNVLHLDLKNYMKEQIYFVTKNKEDLNSELYSLADFPEIRYETTKIYEFYMKGILGGTAFE</sequence>
<dbReference type="Proteomes" id="UP001454086">
    <property type="component" value="Unassembled WGS sequence"/>
</dbReference>
<reference evidence="1 2" key="1">
    <citation type="submission" date="2024-03" db="EMBL/GenBank/DDBJ databases">
        <title>Human intestinal bacterial collection.</title>
        <authorList>
            <person name="Pauvert C."/>
            <person name="Hitch T.C.A."/>
            <person name="Clavel T."/>
        </authorList>
    </citation>
    <scope>NUCLEOTIDE SEQUENCE [LARGE SCALE GENOMIC DNA]</scope>
    <source>
        <strain evidence="1 2">CLA-SR-H021</strain>
    </source>
</reference>
<dbReference type="GO" id="GO:0005524">
    <property type="term" value="F:ATP binding"/>
    <property type="evidence" value="ECO:0007669"/>
    <property type="project" value="UniProtKB-KW"/>
</dbReference>
<gene>
    <name evidence="1" type="ORF">WMQ36_07525</name>
</gene>
<keyword evidence="1" id="KW-0067">ATP-binding</keyword>
<name>A0ABV1D513_9FIRM</name>
<evidence type="ECO:0000313" key="1">
    <source>
        <dbReference type="EMBL" id="MEQ2424818.1"/>
    </source>
</evidence>
<keyword evidence="2" id="KW-1185">Reference proteome</keyword>